<dbReference type="AlphaFoldDB" id="A0A254TDP3"/>
<name>A0A254TDP3_9BURK</name>
<dbReference type="RefSeq" id="WP_088710058.1">
    <property type="nucleotide sequence ID" value="NZ_LSTO01000002.1"/>
</dbReference>
<evidence type="ECO:0000256" key="2">
    <source>
        <dbReference type="SAM" id="MobiDB-lite"/>
    </source>
</evidence>
<protein>
    <submittedName>
        <fullName evidence="3">Uncharacterized protein</fullName>
    </submittedName>
</protein>
<gene>
    <name evidence="3" type="ORF">AYR66_03490</name>
</gene>
<feature type="coiled-coil region" evidence="1">
    <location>
        <begin position="19"/>
        <end position="74"/>
    </location>
</feature>
<sequence>MTQKESNKDITLDDLLKIVETAACTIERLQAVNASLKQQMRDAETAAQQAAADAESKARQIEELEQSEAVLREDAEWCRWFKNKYGNSTFFNHVEREYLQDHLPEAPAPDAPESGIAPGAS</sequence>
<keyword evidence="1" id="KW-0175">Coiled coil</keyword>
<accession>A0A254TDP3</accession>
<feature type="region of interest" description="Disordered" evidence="2">
    <location>
        <begin position="102"/>
        <end position="121"/>
    </location>
</feature>
<comment type="caution">
    <text evidence="3">The sequence shown here is derived from an EMBL/GenBank/DDBJ whole genome shotgun (WGS) entry which is preliminary data.</text>
</comment>
<evidence type="ECO:0000313" key="3">
    <source>
        <dbReference type="EMBL" id="OWW18653.1"/>
    </source>
</evidence>
<keyword evidence="4" id="KW-1185">Reference proteome</keyword>
<reference evidence="3 4" key="1">
    <citation type="submission" date="2016-02" db="EMBL/GenBank/DDBJ databases">
        <authorList>
            <person name="Wen L."/>
            <person name="He K."/>
            <person name="Yang H."/>
        </authorList>
    </citation>
    <scope>NUCLEOTIDE SEQUENCE [LARGE SCALE GENOMIC DNA]</scope>
    <source>
        <strain evidence="3 4">TSA40</strain>
    </source>
</reference>
<proteinExistence type="predicted"/>
<dbReference type="Proteomes" id="UP000197535">
    <property type="component" value="Unassembled WGS sequence"/>
</dbReference>
<evidence type="ECO:0000313" key="4">
    <source>
        <dbReference type="Proteomes" id="UP000197535"/>
    </source>
</evidence>
<dbReference type="EMBL" id="LSTO01000002">
    <property type="protein sequence ID" value="OWW18653.1"/>
    <property type="molecule type" value="Genomic_DNA"/>
</dbReference>
<organism evidence="3 4">
    <name type="scientific">Noviherbaspirillum denitrificans</name>
    <dbReference type="NCBI Taxonomy" id="1968433"/>
    <lineage>
        <taxon>Bacteria</taxon>
        <taxon>Pseudomonadati</taxon>
        <taxon>Pseudomonadota</taxon>
        <taxon>Betaproteobacteria</taxon>
        <taxon>Burkholderiales</taxon>
        <taxon>Oxalobacteraceae</taxon>
        <taxon>Noviherbaspirillum</taxon>
    </lineage>
</organism>
<dbReference type="OrthoDB" id="8779530at2"/>
<evidence type="ECO:0000256" key="1">
    <source>
        <dbReference type="SAM" id="Coils"/>
    </source>
</evidence>